<gene>
    <name evidence="2" type="ORF">BDV29DRAFT_184682</name>
</gene>
<evidence type="ECO:0000313" key="2">
    <source>
        <dbReference type="EMBL" id="KAB8068363.1"/>
    </source>
</evidence>
<evidence type="ECO:0000313" key="3">
    <source>
        <dbReference type="Proteomes" id="UP000326565"/>
    </source>
</evidence>
<keyword evidence="1" id="KW-0472">Membrane</keyword>
<dbReference type="AlphaFoldDB" id="A0A5N5WIQ5"/>
<dbReference type="Proteomes" id="UP000326565">
    <property type="component" value="Unassembled WGS sequence"/>
</dbReference>
<dbReference type="EMBL" id="ML732398">
    <property type="protein sequence ID" value="KAB8068363.1"/>
    <property type="molecule type" value="Genomic_DNA"/>
</dbReference>
<feature type="transmembrane region" description="Helical" evidence="1">
    <location>
        <begin position="20"/>
        <end position="36"/>
    </location>
</feature>
<proteinExistence type="predicted"/>
<sequence>MQSSSRPLPTSHLLPRNAPMFIGIYSIDLSWFLGILDKRNKREHILTEKSRLDDRIFFARELPLHSLGIMDIAEHCLCQQL</sequence>
<protein>
    <submittedName>
        <fullName evidence="2">Uncharacterized protein</fullName>
    </submittedName>
</protein>
<keyword evidence="1" id="KW-1133">Transmembrane helix</keyword>
<organism evidence="2 3">
    <name type="scientific">Aspergillus leporis</name>
    <dbReference type="NCBI Taxonomy" id="41062"/>
    <lineage>
        <taxon>Eukaryota</taxon>
        <taxon>Fungi</taxon>
        <taxon>Dikarya</taxon>
        <taxon>Ascomycota</taxon>
        <taxon>Pezizomycotina</taxon>
        <taxon>Eurotiomycetes</taxon>
        <taxon>Eurotiomycetidae</taxon>
        <taxon>Eurotiales</taxon>
        <taxon>Aspergillaceae</taxon>
        <taxon>Aspergillus</taxon>
        <taxon>Aspergillus subgen. Circumdati</taxon>
    </lineage>
</organism>
<keyword evidence="3" id="KW-1185">Reference proteome</keyword>
<name>A0A5N5WIQ5_9EURO</name>
<reference evidence="2 3" key="1">
    <citation type="submission" date="2019-04" db="EMBL/GenBank/DDBJ databases">
        <title>Friends and foes A comparative genomics study of 23 Aspergillus species from section Flavi.</title>
        <authorList>
            <consortium name="DOE Joint Genome Institute"/>
            <person name="Kjaerbolling I."/>
            <person name="Vesth T."/>
            <person name="Frisvad J.C."/>
            <person name="Nybo J.L."/>
            <person name="Theobald S."/>
            <person name="Kildgaard S."/>
            <person name="Isbrandt T."/>
            <person name="Kuo A."/>
            <person name="Sato A."/>
            <person name="Lyhne E.K."/>
            <person name="Kogle M.E."/>
            <person name="Wiebenga A."/>
            <person name="Kun R.S."/>
            <person name="Lubbers R.J."/>
            <person name="Makela M.R."/>
            <person name="Barry K."/>
            <person name="Chovatia M."/>
            <person name="Clum A."/>
            <person name="Daum C."/>
            <person name="Haridas S."/>
            <person name="He G."/>
            <person name="LaButti K."/>
            <person name="Lipzen A."/>
            <person name="Mondo S."/>
            <person name="Riley R."/>
            <person name="Salamov A."/>
            <person name="Simmons B.A."/>
            <person name="Magnuson J.K."/>
            <person name="Henrissat B."/>
            <person name="Mortensen U.H."/>
            <person name="Larsen T.O."/>
            <person name="Devries R.P."/>
            <person name="Grigoriev I.V."/>
            <person name="Machida M."/>
            <person name="Baker S.E."/>
            <person name="Andersen M.R."/>
        </authorList>
    </citation>
    <scope>NUCLEOTIDE SEQUENCE [LARGE SCALE GENOMIC DNA]</scope>
    <source>
        <strain evidence="2 3">CBS 151.66</strain>
    </source>
</reference>
<keyword evidence="1" id="KW-0812">Transmembrane</keyword>
<evidence type="ECO:0000256" key="1">
    <source>
        <dbReference type="SAM" id="Phobius"/>
    </source>
</evidence>
<accession>A0A5N5WIQ5</accession>